<protein>
    <submittedName>
        <fullName evidence="1">Defective in cullin neddylation protein</fullName>
    </submittedName>
</protein>
<dbReference type="EMBL" id="GGEC01003997">
    <property type="protein sequence ID" value="MBW84480.1"/>
    <property type="molecule type" value="Transcribed_RNA"/>
</dbReference>
<sequence length="32" mass="3870">MTFVCLSKQCILWVKFRKIRDIISLRIHGSNY</sequence>
<reference evidence="1" key="1">
    <citation type="submission" date="2018-02" db="EMBL/GenBank/DDBJ databases">
        <title>Rhizophora mucronata_Transcriptome.</title>
        <authorList>
            <person name="Meera S.P."/>
            <person name="Sreeshan A."/>
            <person name="Augustine A."/>
        </authorList>
    </citation>
    <scope>NUCLEOTIDE SEQUENCE</scope>
    <source>
        <tissue evidence="1">Leaf</tissue>
    </source>
</reference>
<name>A0A2P2ITF2_RHIMU</name>
<evidence type="ECO:0000313" key="1">
    <source>
        <dbReference type="EMBL" id="MBW84480.1"/>
    </source>
</evidence>
<accession>A0A2P2ITF2</accession>
<dbReference type="AlphaFoldDB" id="A0A2P2ITF2"/>
<organism evidence="1">
    <name type="scientific">Rhizophora mucronata</name>
    <name type="common">Asiatic mangrove</name>
    <dbReference type="NCBI Taxonomy" id="61149"/>
    <lineage>
        <taxon>Eukaryota</taxon>
        <taxon>Viridiplantae</taxon>
        <taxon>Streptophyta</taxon>
        <taxon>Embryophyta</taxon>
        <taxon>Tracheophyta</taxon>
        <taxon>Spermatophyta</taxon>
        <taxon>Magnoliopsida</taxon>
        <taxon>eudicotyledons</taxon>
        <taxon>Gunneridae</taxon>
        <taxon>Pentapetalae</taxon>
        <taxon>rosids</taxon>
        <taxon>fabids</taxon>
        <taxon>Malpighiales</taxon>
        <taxon>Rhizophoraceae</taxon>
        <taxon>Rhizophora</taxon>
    </lineage>
</organism>
<proteinExistence type="predicted"/>